<dbReference type="InterPro" id="IPR007110">
    <property type="entry name" value="Ig-like_dom"/>
</dbReference>
<organism evidence="7 8">
    <name type="scientific">Galendromus occidentalis</name>
    <name type="common">western predatory mite</name>
    <dbReference type="NCBI Taxonomy" id="34638"/>
    <lineage>
        <taxon>Eukaryota</taxon>
        <taxon>Metazoa</taxon>
        <taxon>Ecdysozoa</taxon>
        <taxon>Arthropoda</taxon>
        <taxon>Chelicerata</taxon>
        <taxon>Arachnida</taxon>
        <taxon>Acari</taxon>
        <taxon>Parasitiformes</taxon>
        <taxon>Mesostigmata</taxon>
        <taxon>Gamasina</taxon>
        <taxon>Phytoseioidea</taxon>
        <taxon>Phytoseiidae</taxon>
        <taxon>Typhlodrominae</taxon>
        <taxon>Galendromus</taxon>
    </lineage>
</organism>
<evidence type="ECO:0000313" key="7">
    <source>
        <dbReference type="Proteomes" id="UP000694867"/>
    </source>
</evidence>
<dbReference type="PANTHER" id="PTHR21261">
    <property type="entry name" value="BEAT PROTEIN"/>
    <property type="match status" value="1"/>
</dbReference>
<dbReference type="PROSITE" id="PS51257">
    <property type="entry name" value="PROKAR_LIPOPROTEIN"/>
    <property type="match status" value="1"/>
</dbReference>
<name>A0AAJ6VXS5_9ACAR</name>
<dbReference type="GO" id="GO:0016020">
    <property type="term" value="C:membrane"/>
    <property type="evidence" value="ECO:0007669"/>
    <property type="project" value="UniProtKB-SubCell"/>
</dbReference>
<evidence type="ECO:0000256" key="4">
    <source>
        <dbReference type="ARBA" id="ARBA00023136"/>
    </source>
</evidence>
<reference evidence="8" key="1">
    <citation type="submission" date="2025-08" db="UniProtKB">
        <authorList>
            <consortium name="RefSeq"/>
        </authorList>
    </citation>
    <scope>IDENTIFICATION</scope>
</reference>
<keyword evidence="7" id="KW-1185">Reference proteome</keyword>
<dbReference type="Pfam" id="PF08205">
    <property type="entry name" value="C2-set_2"/>
    <property type="match status" value="1"/>
</dbReference>
<gene>
    <name evidence="8" type="primary">LOC100906639</name>
</gene>
<dbReference type="SMART" id="SM00409">
    <property type="entry name" value="IG"/>
    <property type="match status" value="1"/>
</dbReference>
<accession>A0AAJ6VXS5</accession>
<comment type="subcellular location">
    <subcellularLocation>
        <location evidence="1">Membrane</location>
        <topology evidence="1">Single-pass membrane protein</topology>
    </subcellularLocation>
</comment>
<dbReference type="Proteomes" id="UP000694867">
    <property type="component" value="Unplaced"/>
</dbReference>
<dbReference type="RefSeq" id="XP_003742266.1">
    <property type="nucleotide sequence ID" value="XM_003742218.1"/>
</dbReference>
<dbReference type="InterPro" id="IPR013106">
    <property type="entry name" value="Ig_V-set"/>
</dbReference>
<evidence type="ECO:0000256" key="2">
    <source>
        <dbReference type="ARBA" id="ARBA00022692"/>
    </source>
</evidence>
<dbReference type="SUPFAM" id="SSF48726">
    <property type="entry name" value="Immunoglobulin"/>
    <property type="match status" value="2"/>
</dbReference>
<evidence type="ECO:0000313" key="8">
    <source>
        <dbReference type="RefSeq" id="XP_003742266.1"/>
    </source>
</evidence>
<keyword evidence="4" id="KW-0472">Membrane</keyword>
<evidence type="ECO:0000256" key="1">
    <source>
        <dbReference type="ARBA" id="ARBA00004167"/>
    </source>
</evidence>
<dbReference type="InterPro" id="IPR013162">
    <property type="entry name" value="CD80_C2-set"/>
</dbReference>
<dbReference type="InterPro" id="IPR013783">
    <property type="entry name" value="Ig-like_fold"/>
</dbReference>
<evidence type="ECO:0000256" key="3">
    <source>
        <dbReference type="ARBA" id="ARBA00022989"/>
    </source>
</evidence>
<dbReference type="Gene3D" id="2.60.40.10">
    <property type="entry name" value="Immunoglobulins"/>
    <property type="match status" value="2"/>
</dbReference>
<evidence type="ECO:0000259" key="6">
    <source>
        <dbReference type="PROSITE" id="PS50835"/>
    </source>
</evidence>
<proteinExistence type="predicted"/>
<keyword evidence="3" id="KW-1133">Transmembrane helix</keyword>
<dbReference type="AlphaFoldDB" id="A0AAJ6VXS5"/>
<dbReference type="PANTHER" id="PTHR21261:SF15">
    <property type="entry name" value="BEATEN PATH IIIA, ISOFORM D-RELATED"/>
    <property type="match status" value="1"/>
</dbReference>
<dbReference type="Pfam" id="PF07686">
    <property type="entry name" value="V-set"/>
    <property type="match status" value="1"/>
</dbReference>
<sequence length="386" mass="43265">MEGSYLKKLGSLAVLVTSILIGSTSCLRLHHLDVPRSAQVGDSVWLNCTYDLERDDLYAVKWYFNNTEFYRYSNNKADHFDVPGITADRHISLGGNVYLLNVNLQGEGIYKCEATAGSPTFQTVDMEQYLEVYMMPEENPAIAGVKHKYVIGDVVNVTCESAKSKPATRLSWYINDKPAPVSALIPYEVIPGYNGLESSLLGLRFRLDSPIIESTANHFKLSCGGEVRRERLVEQQIRVTRGKGSTSADSNPSITFTLQGDLLSATCIVRNSSDANQVTWYINNRKVESNDTRRMVPYTRTFPVVSVYSEIVVQLSRQDRSRPVLRCVAMQSHLLWNGTKERILKLQTRSAGYFFLNDAPYPARSSTATLFMALSLLLLVTEFLGI</sequence>
<dbReference type="PROSITE" id="PS50835">
    <property type="entry name" value="IG_LIKE"/>
    <property type="match status" value="1"/>
</dbReference>
<evidence type="ECO:0000256" key="5">
    <source>
        <dbReference type="ARBA" id="ARBA00023157"/>
    </source>
</evidence>
<protein>
    <submittedName>
        <fullName evidence="8">Uncharacterized protein LOC100906639</fullName>
    </submittedName>
</protein>
<feature type="domain" description="Ig-like" evidence="6">
    <location>
        <begin position="41"/>
        <end position="125"/>
    </location>
</feature>
<dbReference type="InterPro" id="IPR036179">
    <property type="entry name" value="Ig-like_dom_sf"/>
</dbReference>
<keyword evidence="5" id="KW-1015">Disulfide bond</keyword>
<dbReference type="GeneID" id="100906639"/>
<dbReference type="KEGG" id="goe:100906639"/>
<keyword evidence="2" id="KW-0812">Transmembrane</keyword>
<dbReference type="InterPro" id="IPR003599">
    <property type="entry name" value="Ig_sub"/>
</dbReference>